<dbReference type="RefSeq" id="WP_179267502.1">
    <property type="nucleotide sequence ID" value="NZ_CP058579.1"/>
</dbReference>
<keyword evidence="4" id="KW-1185">Reference proteome</keyword>
<proteinExistence type="predicted"/>
<evidence type="ECO:0000313" key="4">
    <source>
        <dbReference type="Proteomes" id="UP000509626"/>
    </source>
</evidence>
<dbReference type="OrthoDB" id="194858at2157"/>
<gene>
    <name evidence="3" type="ORF">HUG12_03830</name>
</gene>
<dbReference type="Proteomes" id="UP000509626">
    <property type="component" value="Chromosome"/>
</dbReference>
<feature type="region of interest" description="Disordered" evidence="1">
    <location>
        <begin position="77"/>
        <end position="113"/>
    </location>
</feature>
<name>A0A7D5Q8F2_9EURY</name>
<feature type="domain" description="Amphi-Trp" evidence="2">
    <location>
        <begin position="7"/>
        <end position="85"/>
    </location>
</feature>
<organism evidence="3 4">
    <name type="scientific">Halorarum salinum</name>
    <dbReference type="NCBI Taxonomy" id="2743089"/>
    <lineage>
        <taxon>Archaea</taxon>
        <taxon>Methanobacteriati</taxon>
        <taxon>Methanobacteriota</taxon>
        <taxon>Stenosarchaea group</taxon>
        <taxon>Halobacteria</taxon>
        <taxon>Halobacteriales</taxon>
        <taxon>Haloferacaceae</taxon>
        <taxon>Halorarum</taxon>
    </lineage>
</organism>
<dbReference type="InterPro" id="IPR027598">
    <property type="entry name" value="Amphi-Trp_dom"/>
</dbReference>
<dbReference type="KEGG" id="halu:HUG12_03830"/>
<dbReference type="Pfam" id="PF20068">
    <property type="entry name" value="Amphi-Trp"/>
    <property type="match status" value="1"/>
</dbReference>
<evidence type="ECO:0000259" key="2">
    <source>
        <dbReference type="Pfam" id="PF20068"/>
    </source>
</evidence>
<protein>
    <submittedName>
        <fullName evidence="3">Amphi-Trp domain-containing protein</fullName>
    </submittedName>
</protein>
<reference evidence="3 4" key="1">
    <citation type="submission" date="2020-06" db="EMBL/GenBank/DDBJ databases">
        <title>NJ-3-1, isolated from saline soil.</title>
        <authorList>
            <person name="Cui H.L."/>
            <person name="Shi X."/>
        </authorList>
    </citation>
    <scope>NUCLEOTIDE SEQUENCE [LARGE SCALE GENOMIC DNA]</scope>
    <source>
        <strain evidence="3 4">NJ-3-1</strain>
    </source>
</reference>
<dbReference type="NCBIfam" id="TIGR04354">
    <property type="entry name" value="amphi-Trp"/>
    <property type="match status" value="1"/>
</dbReference>
<feature type="region of interest" description="Disordered" evidence="1">
    <location>
        <begin position="44"/>
        <end position="63"/>
    </location>
</feature>
<evidence type="ECO:0000256" key="1">
    <source>
        <dbReference type="SAM" id="MobiDB-lite"/>
    </source>
</evidence>
<evidence type="ECO:0000313" key="3">
    <source>
        <dbReference type="EMBL" id="QLG60916.1"/>
    </source>
</evidence>
<dbReference type="AlphaFoldDB" id="A0A7D5Q8F2"/>
<dbReference type="GeneID" id="56036559"/>
<feature type="compositionally biased region" description="Polar residues" evidence="1">
    <location>
        <begin position="47"/>
        <end position="56"/>
    </location>
</feature>
<dbReference type="EMBL" id="CP058579">
    <property type="protein sequence ID" value="QLG60916.1"/>
    <property type="molecule type" value="Genomic_DNA"/>
</dbReference>
<sequence length="113" mass="12360">MAETTTHSTEMTREEMADYLRSIADELGSGSGSVRVPVGNKAVHLSPSDSIESEATVTERSRRLRKDTEEMVLKFKWNPVEDTAESDTGSAPARDAEPGRDSTSRSETDDVGR</sequence>
<accession>A0A7D5Q8F2</accession>
<feature type="compositionally biased region" description="Basic and acidic residues" evidence="1">
    <location>
        <begin position="94"/>
        <end position="113"/>
    </location>
</feature>